<evidence type="ECO:0000313" key="2">
    <source>
        <dbReference type="EMBL" id="KAJ8443337.1"/>
    </source>
</evidence>
<dbReference type="OrthoDB" id="649363at2759"/>
<feature type="domain" description="Reverse transcriptase zinc-binding" evidence="1">
    <location>
        <begin position="202"/>
        <end position="288"/>
    </location>
</feature>
<sequence length="298" mass="33866">MSTKGFSSGTNATKPFRFQVAWLLHKGFDEAGTNPECKPHLVAWATIAKPLLKGGLGIRPMHELNSGSMAKLEWRLLREPLSIWARVLYSKYDKGRQGTDIFLACRNPSNSWRGITESSPILQNGIQHSIGDVVELTTRPLPSPVHHRVVSDYWEPDSGWQWVELRDLLPANTLQRIASFQVYPDAGIEDTILWGKMNSGEFSIQPAIDILRDEELGEDQDKWSAIWKVKAPQKMKFLLWVVMHGALMTNENKVRRGFASNPNSLICSELVEDATHIFRTCKEAKEVWHYFERTNPGV</sequence>
<keyword evidence="3" id="KW-1185">Reference proteome</keyword>
<gene>
    <name evidence="2" type="ORF">Cgig2_015818</name>
</gene>
<name>A0A9Q1QID9_9CARY</name>
<accession>A0A9Q1QID9</accession>
<dbReference type="Pfam" id="PF13966">
    <property type="entry name" value="zf-RVT"/>
    <property type="match status" value="1"/>
</dbReference>
<reference evidence="2" key="1">
    <citation type="submission" date="2022-04" db="EMBL/GenBank/DDBJ databases">
        <title>Carnegiea gigantea Genome sequencing and assembly v2.</title>
        <authorList>
            <person name="Copetti D."/>
            <person name="Sanderson M.J."/>
            <person name="Burquez A."/>
            <person name="Wojciechowski M.F."/>
        </authorList>
    </citation>
    <scope>NUCLEOTIDE SEQUENCE</scope>
    <source>
        <strain evidence="2">SGP5-SGP5p</strain>
        <tissue evidence="2">Aerial part</tissue>
    </source>
</reference>
<evidence type="ECO:0000313" key="3">
    <source>
        <dbReference type="Proteomes" id="UP001153076"/>
    </source>
</evidence>
<dbReference type="InterPro" id="IPR026960">
    <property type="entry name" value="RVT-Znf"/>
</dbReference>
<dbReference type="EMBL" id="JAKOGI010000121">
    <property type="protein sequence ID" value="KAJ8443337.1"/>
    <property type="molecule type" value="Genomic_DNA"/>
</dbReference>
<dbReference type="Proteomes" id="UP001153076">
    <property type="component" value="Unassembled WGS sequence"/>
</dbReference>
<comment type="caution">
    <text evidence="2">The sequence shown here is derived from an EMBL/GenBank/DDBJ whole genome shotgun (WGS) entry which is preliminary data.</text>
</comment>
<dbReference type="AlphaFoldDB" id="A0A9Q1QID9"/>
<organism evidence="2 3">
    <name type="scientific">Carnegiea gigantea</name>
    <dbReference type="NCBI Taxonomy" id="171969"/>
    <lineage>
        <taxon>Eukaryota</taxon>
        <taxon>Viridiplantae</taxon>
        <taxon>Streptophyta</taxon>
        <taxon>Embryophyta</taxon>
        <taxon>Tracheophyta</taxon>
        <taxon>Spermatophyta</taxon>
        <taxon>Magnoliopsida</taxon>
        <taxon>eudicotyledons</taxon>
        <taxon>Gunneridae</taxon>
        <taxon>Pentapetalae</taxon>
        <taxon>Caryophyllales</taxon>
        <taxon>Cactineae</taxon>
        <taxon>Cactaceae</taxon>
        <taxon>Cactoideae</taxon>
        <taxon>Echinocereeae</taxon>
        <taxon>Carnegiea</taxon>
    </lineage>
</organism>
<dbReference type="PANTHER" id="PTHR33116">
    <property type="entry name" value="REVERSE TRANSCRIPTASE ZINC-BINDING DOMAIN-CONTAINING PROTEIN-RELATED-RELATED"/>
    <property type="match status" value="1"/>
</dbReference>
<dbReference type="PANTHER" id="PTHR33116:SF86">
    <property type="entry name" value="REVERSE TRANSCRIPTASE DOMAIN-CONTAINING PROTEIN"/>
    <property type="match status" value="1"/>
</dbReference>
<protein>
    <recommendedName>
        <fullName evidence="1">Reverse transcriptase zinc-binding domain-containing protein</fullName>
    </recommendedName>
</protein>
<proteinExistence type="predicted"/>
<evidence type="ECO:0000259" key="1">
    <source>
        <dbReference type="Pfam" id="PF13966"/>
    </source>
</evidence>